<evidence type="ECO:0000313" key="1">
    <source>
        <dbReference type="EMBL" id="MEU6800197.1"/>
    </source>
</evidence>
<dbReference type="RefSeq" id="WP_359690669.1">
    <property type="nucleotide sequence ID" value="NZ_JBEYXT010000010.1"/>
</dbReference>
<evidence type="ECO:0008006" key="3">
    <source>
        <dbReference type="Google" id="ProtNLM"/>
    </source>
</evidence>
<dbReference type="SUPFAM" id="SSF53850">
    <property type="entry name" value="Periplasmic binding protein-like II"/>
    <property type="match status" value="1"/>
</dbReference>
<name>A0ABV3ASP2_9ACTN</name>
<dbReference type="EMBL" id="JBEYXT010000010">
    <property type="protein sequence ID" value="MEU6800197.1"/>
    <property type="molecule type" value="Genomic_DNA"/>
</dbReference>
<keyword evidence="2" id="KW-1185">Reference proteome</keyword>
<gene>
    <name evidence="1" type="ORF">ABZ931_04135</name>
</gene>
<evidence type="ECO:0000313" key="2">
    <source>
        <dbReference type="Proteomes" id="UP001551189"/>
    </source>
</evidence>
<organism evidence="1 2">
    <name type="scientific">Streptomyces neyagawaensis</name>
    <dbReference type="NCBI Taxonomy" id="42238"/>
    <lineage>
        <taxon>Bacteria</taxon>
        <taxon>Bacillati</taxon>
        <taxon>Actinomycetota</taxon>
        <taxon>Actinomycetes</taxon>
        <taxon>Kitasatosporales</taxon>
        <taxon>Streptomycetaceae</taxon>
        <taxon>Streptomyces</taxon>
    </lineage>
</organism>
<reference evidence="1 2" key="1">
    <citation type="submission" date="2024-06" db="EMBL/GenBank/DDBJ databases">
        <title>The Natural Products Discovery Center: Release of the First 8490 Sequenced Strains for Exploring Actinobacteria Biosynthetic Diversity.</title>
        <authorList>
            <person name="Kalkreuter E."/>
            <person name="Kautsar S.A."/>
            <person name="Yang D."/>
            <person name="Bader C.D."/>
            <person name="Teijaro C.N."/>
            <person name="Fluegel L."/>
            <person name="Davis C.M."/>
            <person name="Simpson J.R."/>
            <person name="Lauterbach L."/>
            <person name="Steele A.D."/>
            <person name="Gui C."/>
            <person name="Meng S."/>
            <person name="Li G."/>
            <person name="Viehrig K."/>
            <person name="Ye F."/>
            <person name="Su P."/>
            <person name="Kiefer A.F."/>
            <person name="Nichols A."/>
            <person name="Cepeda A.J."/>
            <person name="Yan W."/>
            <person name="Fan B."/>
            <person name="Jiang Y."/>
            <person name="Adhikari A."/>
            <person name="Zheng C.-J."/>
            <person name="Schuster L."/>
            <person name="Cowan T.M."/>
            <person name="Smanski M.J."/>
            <person name="Chevrette M.G."/>
            <person name="De Carvalho L.P.S."/>
            <person name="Shen B."/>
        </authorList>
    </citation>
    <scope>NUCLEOTIDE SEQUENCE [LARGE SCALE GENOMIC DNA]</scope>
    <source>
        <strain evidence="1 2">NPDC046851</strain>
    </source>
</reference>
<dbReference type="Proteomes" id="UP001551189">
    <property type="component" value="Unassembled WGS sequence"/>
</dbReference>
<sequence length="214" mass="23754">MEVVMELLRIPGVERQALMALFPLDPARSVKIGTLGPEGTSSEHIARMMLRCIGDPENCEITLEDTFERCMDALVDGVIDLALVPHAYSKINAFYMHPGLRPVSVFHGSTPEYGLATRPDFAFDDEVLRTDTVVSHPAPVPMLEHHVAGPVKVATVTSTSQAAGRVADGHYNIALTNEQAVEQYNLRFVQRFSRIPMTWTVFSRKKDGHDHRCA</sequence>
<accession>A0ABV3ASP2</accession>
<protein>
    <recommendedName>
        <fullName evidence="3">Bacilysin biosynthesis protein BacA</fullName>
    </recommendedName>
</protein>
<comment type="caution">
    <text evidence="1">The sequence shown here is derived from an EMBL/GenBank/DDBJ whole genome shotgun (WGS) entry which is preliminary data.</text>
</comment>
<proteinExistence type="predicted"/>